<dbReference type="Proteomes" id="UP000287563">
    <property type="component" value="Unassembled WGS sequence"/>
</dbReference>
<proteinExistence type="predicted"/>
<keyword evidence="2" id="KW-1185">Reference proteome</keyword>
<accession>A0A444JKC6</accession>
<protein>
    <recommendedName>
        <fullName evidence="3">DUF4177 domain-containing protein</fullName>
    </recommendedName>
</protein>
<dbReference type="AlphaFoldDB" id="A0A444JKC6"/>
<comment type="caution">
    <text evidence="1">The sequence shown here is derived from an EMBL/GenBank/DDBJ whole genome shotgun (WGS) entry which is preliminary data.</text>
</comment>
<dbReference type="EMBL" id="RJLM01000014">
    <property type="protein sequence ID" value="RWX53475.1"/>
    <property type="molecule type" value="Genomic_DNA"/>
</dbReference>
<evidence type="ECO:0000313" key="2">
    <source>
        <dbReference type="Proteomes" id="UP000287563"/>
    </source>
</evidence>
<name>A0A444JKC6_9GAMM</name>
<evidence type="ECO:0008006" key="3">
    <source>
        <dbReference type="Google" id="ProtNLM"/>
    </source>
</evidence>
<reference evidence="1 2" key="1">
    <citation type="submission" date="2018-11" db="EMBL/GenBank/DDBJ databases">
        <title>Photobacterium sp. BEI247 sp. nov., a marine bacterium isolated from Yongle Blue Hole in the South China Sea.</title>
        <authorList>
            <person name="Wang X."/>
        </authorList>
    </citation>
    <scope>NUCLEOTIDE SEQUENCE [LARGE SCALE GENOMIC DNA]</scope>
    <source>
        <strain evidence="2">BEI247</strain>
    </source>
</reference>
<sequence length="66" mass="7830">MMTRCTQFESITDGNMNEDLETYDGWKMIYVSEYTTTNKVNTSIVMCFEKEQMSQKLPPRLTSIYR</sequence>
<gene>
    <name evidence="1" type="ORF">EDI28_21930</name>
</gene>
<evidence type="ECO:0000313" key="1">
    <source>
        <dbReference type="EMBL" id="RWX53475.1"/>
    </source>
</evidence>
<organism evidence="1 2">
    <name type="scientific">Photobacterium chitinilyticum</name>
    <dbReference type="NCBI Taxonomy" id="2485123"/>
    <lineage>
        <taxon>Bacteria</taxon>
        <taxon>Pseudomonadati</taxon>
        <taxon>Pseudomonadota</taxon>
        <taxon>Gammaproteobacteria</taxon>
        <taxon>Vibrionales</taxon>
        <taxon>Vibrionaceae</taxon>
        <taxon>Photobacterium</taxon>
    </lineage>
</organism>